<dbReference type="Proteomes" id="UP000181951">
    <property type="component" value="Unassembled WGS sequence"/>
</dbReference>
<gene>
    <name evidence="2" type="ORF">SAMN05216267_102064</name>
</gene>
<name>A0A1H8MXM2_9ACTN</name>
<keyword evidence="3" id="KW-1185">Reference proteome</keyword>
<organism evidence="2 3">
    <name type="scientific">Actinacidiphila rubida</name>
    <dbReference type="NCBI Taxonomy" id="310780"/>
    <lineage>
        <taxon>Bacteria</taxon>
        <taxon>Bacillati</taxon>
        <taxon>Actinomycetota</taxon>
        <taxon>Actinomycetes</taxon>
        <taxon>Kitasatosporales</taxon>
        <taxon>Streptomycetaceae</taxon>
        <taxon>Actinacidiphila</taxon>
    </lineage>
</organism>
<dbReference type="AlphaFoldDB" id="A0A1H8MXM2"/>
<proteinExistence type="predicted"/>
<evidence type="ECO:0000259" key="1">
    <source>
        <dbReference type="Pfam" id="PF20247"/>
    </source>
</evidence>
<protein>
    <recommendedName>
        <fullName evidence="1">DUF6602 domain-containing protein</fullName>
    </recommendedName>
</protein>
<evidence type="ECO:0000313" key="3">
    <source>
        <dbReference type="Proteomes" id="UP000181951"/>
    </source>
</evidence>
<accession>A0A1H8MXM2</accession>
<evidence type="ECO:0000313" key="2">
    <source>
        <dbReference type="EMBL" id="SEO22019.1"/>
    </source>
</evidence>
<dbReference type="Pfam" id="PF20247">
    <property type="entry name" value="DUF6602"/>
    <property type="match status" value="1"/>
</dbReference>
<sequence>MTSEKLGKILSSVAKRMRADFEQSQNFNHNGEAGTSREVLIQQFLSGYLPTHVEAVHNVEVIATNGDVSPQSDIVLIDRGTPPFTTLQGFRIIPNECVYGVVEVKTKLDGVQLLDACGKISRMRRMPKTAYRPISGIIVRSTKAYGETHDFFPTSGMIVAFDSLKLETIGSHLVDWCRTRNPIEWPDSVWVAGKGHLQWGDPRTGSLFRSPVAGASLFQIDAEPEQDILLALALHLNIHFSDAWMNPLDLIPYAGAAPLGHISNRWAI</sequence>
<dbReference type="STRING" id="310780.SAMN05216267_102064"/>
<dbReference type="RefSeq" id="WP_141726118.1">
    <property type="nucleotide sequence ID" value="NZ_FODD01000020.1"/>
</dbReference>
<dbReference type="EMBL" id="FODD01000020">
    <property type="protein sequence ID" value="SEO22019.1"/>
    <property type="molecule type" value="Genomic_DNA"/>
</dbReference>
<reference evidence="2 3" key="1">
    <citation type="submission" date="2016-10" db="EMBL/GenBank/DDBJ databases">
        <authorList>
            <person name="de Groot N.N."/>
        </authorList>
    </citation>
    <scope>NUCLEOTIDE SEQUENCE [LARGE SCALE GENOMIC DNA]</scope>
    <source>
        <strain evidence="2 3">CGMCC 4.2026</strain>
    </source>
</reference>
<dbReference type="InterPro" id="IPR046537">
    <property type="entry name" value="DUF6602"/>
</dbReference>
<feature type="domain" description="DUF6602" evidence="1">
    <location>
        <begin position="22"/>
        <end position="126"/>
    </location>
</feature>
<dbReference type="OrthoDB" id="4070386at2"/>
<dbReference type="CDD" id="cd21173">
    <property type="entry name" value="NucC-like"/>
    <property type="match status" value="1"/>
</dbReference>